<name>A0A174BE63_9FIRM</name>
<dbReference type="RefSeq" id="WP_055226862.1">
    <property type="nucleotide sequence ID" value="NZ_CYYV01000004.1"/>
</dbReference>
<dbReference type="PANTHER" id="PTHR37306:SF1">
    <property type="entry name" value="COLICIN V PRODUCTION PROTEIN"/>
    <property type="match status" value="1"/>
</dbReference>
<dbReference type="EMBL" id="CYYV01000004">
    <property type="protein sequence ID" value="CUN98050.1"/>
    <property type="molecule type" value="Genomic_DNA"/>
</dbReference>
<dbReference type="InterPro" id="IPR003825">
    <property type="entry name" value="Colicin-V_CvpA"/>
</dbReference>
<evidence type="ECO:0000313" key="7">
    <source>
        <dbReference type="Proteomes" id="UP000095706"/>
    </source>
</evidence>
<keyword evidence="2 5" id="KW-0812">Transmembrane</keyword>
<keyword evidence="3 5" id="KW-1133">Transmembrane helix</keyword>
<dbReference type="PANTHER" id="PTHR37306">
    <property type="entry name" value="COLICIN V PRODUCTION PROTEIN"/>
    <property type="match status" value="1"/>
</dbReference>
<evidence type="ECO:0000313" key="6">
    <source>
        <dbReference type="EMBL" id="CUN98050.1"/>
    </source>
</evidence>
<evidence type="ECO:0000256" key="3">
    <source>
        <dbReference type="ARBA" id="ARBA00022989"/>
    </source>
</evidence>
<feature type="transmembrane region" description="Helical" evidence="5">
    <location>
        <begin position="174"/>
        <end position="193"/>
    </location>
</feature>
<dbReference type="Pfam" id="PF02674">
    <property type="entry name" value="Colicin_V"/>
    <property type="match status" value="2"/>
</dbReference>
<evidence type="ECO:0000256" key="4">
    <source>
        <dbReference type="ARBA" id="ARBA00023136"/>
    </source>
</evidence>
<accession>A0A174BE63</accession>
<protein>
    <submittedName>
        <fullName evidence="6">Colicin V production protein</fullName>
    </submittedName>
</protein>
<evidence type="ECO:0000256" key="1">
    <source>
        <dbReference type="ARBA" id="ARBA00004141"/>
    </source>
</evidence>
<dbReference type="GeneID" id="79856758"/>
<sequence length="229" mass="25730">MNWLRYVLLAVCILSALAGYRKGLVRTVLSMVSLILVTGLAIWMNPYVTDVLNERTELPQYVEKKCLETFENNEFLSGENQDVQKKWLESMGVPEELVNQILGSGAVREYQEEQLHSLASYAAKAVSEKIMKGIAFFLTLVLAVVFVTIAVKIVELIAEIPGISFLNRMGGAGLGVVRAVLWIWIFFAVVYCFQATHWGNVCMKQIQGDMALAWIRENNPVLMLLKNVL</sequence>
<dbReference type="GO" id="GO:0016020">
    <property type="term" value="C:membrane"/>
    <property type="evidence" value="ECO:0007669"/>
    <property type="project" value="UniProtKB-SubCell"/>
</dbReference>
<dbReference type="AlphaFoldDB" id="A0A174BE63"/>
<dbReference type="GO" id="GO:0009403">
    <property type="term" value="P:toxin biosynthetic process"/>
    <property type="evidence" value="ECO:0007669"/>
    <property type="project" value="InterPro"/>
</dbReference>
<reference evidence="6 7" key="1">
    <citation type="submission" date="2015-09" db="EMBL/GenBank/DDBJ databases">
        <authorList>
            <consortium name="Pathogen Informatics"/>
        </authorList>
    </citation>
    <scope>NUCLEOTIDE SEQUENCE [LARGE SCALE GENOMIC DNA]</scope>
    <source>
        <strain evidence="6 7">2789STDY5608849</strain>
    </source>
</reference>
<gene>
    <name evidence="6" type="ORF">ERS852406_01048</name>
</gene>
<feature type="transmembrane region" description="Helical" evidence="5">
    <location>
        <begin position="134"/>
        <end position="154"/>
    </location>
</feature>
<evidence type="ECO:0000256" key="5">
    <source>
        <dbReference type="SAM" id="Phobius"/>
    </source>
</evidence>
<proteinExistence type="predicted"/>
<feature type="transmembrane region" description="Helical" evidence="5">
    <location>
        <begin position="28"/>
        <end position="48"/>
    </location>
</feature>
<evidence type="ECO:0000256" key="2">
    <source>
        <dbReference type="ARBA" id="ARBA00022692"/>
    </source>
</evidence>
<keyword evidence="4 5" id="KW-0472">Membrane</keyword>
<organism evidence="6 7">
    <name type="scientific">Fusicatenibacter saccharivorans</name>
    <dbReference type="NCBI Taxonomy" id="1150298"/>
    <lineage>
        <taxon>Bacteria</taxon>
        <taxon>Bacillati</taxon>
        <taxon>Bacillota</taxon>
        <taxon>Clostridia</taxon>
        <taxon>Lachnospirales</taxon>
        <taxon>Lachnospiraceae</taxon>
        <taxon>Fusicatenibacter</taxon>
    </lineage>
</organism>
<comment type="subcellular location">
    <subcellularLocation>
        <location evidence="1">Membrane</location>
        <topology evidence="1">Multi-pass membrane protein</topology>
    </subcellularLocation>
</comment>
<dbReference type="Proteomes" id="UP000095706">
    <property type="component" value="Unassembled WGS sequence"/>
</dbReference>